<dbReference type="SUPFAM" id="SSF56112">
    <property type="entry name" value="Protein kinase-like (PK-like)"/>
    <property type="match status" value="1"/>
</dbReference>
<evidence type="ECO:0000313" key="2">
    <source>
        <dbReference type="Proteomes" id="UP001383192"/>
    </source>
</evidence>
<organism evidence="1 2">
    <name type="scientific">Paramarasmius palmivorus</name>
    <dbReference type="NCBI Taxonomy" id="297713"/>
    <lineage>
        <taxon>Eukaryota</taxon>
        <taxon>Fungi</taxon>
        <taxon>Dikarya</taxon>
        <taxon>Basidiomycota</taxon>
        <taxon>Agaricomycotina</taxon>
        <taxon>Agaricomycetes</taxon>
        <taxon>Agaricomycetidae</taxon>
        <taxon>Agaricales</taxon>
        <taxon>Marasmiineae</taxon>
        <taxon>Marasmiaceae</taxon>
        <taxon>Paramarasmius</taxon>
    </lineage>
</organism>
<evidence type="ECO:0008006" key="3">
    <source>
        <dbReference type="Google" id="ProtNLM"/>
    </source>
</evidence>
<protein>
    <recommendedName>
        <fullName evidence="3">Protein kinase domain-containing protein</fullName>
    </recommendedName>
</protein>
<name>A0AAW0BEA8_9AGAR</name>
<dbReference type="InterPro" id="IPR011009">
    <property type="entry name" value="Kinase-like_dom_sf"/>
</dbReference>
<gene>
    <name evidence="1" type="ORF">VNI00_016306</name>
</gene>
<dbReference type="Proteomes" id="UP001383192">
    <property type="component" value="Unassembled WGS sequence"/>
</dbReference>
<keyword evidence="2" id="KW-1185">Reference proteome</keyword>
<evidence type="ECO:0000313" key="1">
    <source>
        <dbReference type="EMBL" id="KAK7024455.1"/>
    </source>
</evidence>
<reference evidence="1 2" key="1">
    <citation type="submission" date="2024-01" db="EMBL/GenBank/DDBJ databases">
        <title>A draft genome for a cacao thread blight-causing isolate of Paramarasmius palmivorus.</title>
        <authorList>
            <person name="Baruah I.K."/>
            <person name="Bukari Y."/>
            <person name="Amoako-Attah I."/>
            <person name="Meinhardt L.W."/>
            <person name="Bailey B.A."/>
            <person name="Cohen S.P."/>
        </authorList>
    </citation>
    <scope>NUCLEOTIDE SEQUENCE [LARGE SCALE GENOMIC DNA]</scope>
    <source>
        <strain evidence="1 2">GH-12</strain>
    </source>
</reference>
<dbReference type="AlphaFoldDB" id="A0AAW0BEA8"/>
<comment type="caution">
    <text evidence="1">The sequence shown here is derived from an EMBL/GenBank/DDBJ whole genome shotgun (WGS) entry which is preliminary data.</text>
</comment>
<sequence>MVCWNDLLFPYEQTNSDVSFRCPKSLSLVDRLQRILDDTQLTYLVLTDEYRAAVFDRIHLSTISGLLFVSYTNIWLNDRTSLRCLLGTLLNRLSQNSSLHDEVPFRPVCGALNRAVEDLQGVPVGVNNHPTSFSDFDFFTMQRHLPVLLSFIEWKRKSQTQDHPLRVGDTLAVSVNGFAKKEPLLRFTLPLERPTVETLSAITRNGREHLHGLDSVLQLARDNPDITVSFAVEETVRMGSGKFSQVFFGSVEWTSVSADGTRVTRKDGPVCLKLFDEVFFPVMSRDECLQQFRSWPAERRLLSLNFATDMMRREHAAYERLQYLQGTLIPHSYGFHEFTLPDGRAVYGFFMEIVQGDALTSLEVKQLPEDVQISLVRHIRHGLRAIQYAGIKQGDWHTDQILVIPQQGENKETQFGLVFVDFAFTWLQLGEGRVAEAVPSGDYLYLELQEAGFLASAFEPEIWWPFDDFEC</sequence>
<accession>A0AAW0BEA8</accession>
<proteinExistence type="predicted"/>
<dbReference type="EMBL" id="JAYKXP010000124">
    <property type="protein sequence ID" value="KAK7024455.1"/>
    <property type="molecule type" value="Genomic_DNA"/>
</dbReference>